<protein>
    <submittedName>
        <fullName evidence="1">Uncharacterized protein</fullName>
    </submittedName>
</protein>
<reference evidence="1" key="1">
    <citation type="journal article" date="2020" name="Stud. Mycol.">
        <title>101 Dothideomycetes genomes: a test case for predicting lifestyles and emergence of pathogens.</title>
        <authorList>
            <person name="Haridas S."/>
            <person name="Albert R."/>
            <person name="Binder M."/>
            <person name="Bloem J."/>
            <person name="Labutti K."/>
            <person name="Salamov A."/>
            <person name="Andreopoulos B."/>
            <person name="Baker S."/>
            <person name="Barry K."/>
            <person name="Bills G."/>
            <person name="Bluhm B."/>
            <person name="Cannon C."/>
            <person name="Castanera R."/>
            <person name="Culley D."/>
            <person name="Daum C."/>
            <person name="Ezra D."/>
            <person name="Gonzalez J."/>
            <person name="Henrissat B."/>
            <person name="Kuo A."/>
            <person name="Liang C."/>
            <person name="Lipzen A."/>
            <person name="Lutzoni F."/>
            <person name="Magnuson J."/>
            <person name="Mondo S."/>
            <person name="Nolan M."/>
            <person name="Ohm R."/>
            <person name="Pangilinan J."/>
            <person name="Park H.-J."/>
            <person name="Ramirez L."/>
            <person name="Alfaro M."/>
            <person name="Sun H."/>
            <person name="Tritt A."/>
            <person name="Yoshinaga Y."/>
            <person name="Zwiers L.-H."/>
            <person name="Turgeon B."/>
            <person name="Goodwin S."/>
            <person name="Spatafora J."/>
            <person name="Crous P."/>
            <person name="Grigoriev I."/>
        </authorList>
    </citation>
    <scope>NUCLEOTIDE SEQUENCE</scope>
    <source>
        <strain evidence="1">ATCC 200398</strain>
    </source>
</reference>
<comment type="caution">
    <text evidence="1">The sequence shown here is derived from an EMBL/GenBank/DDBJ whole genome shotgun (WGS) entry which is preliminary data.</text>
</comment>
<organism evidence="1 2">
    <name type="scientific">Lindgomyces ingoldianus</name>
    <dbReference type="NCBI Taxonomy" id="673940"/>
    <lineage>
        <taxon>Eukaryota</taxon>
        <taxon>Fungi</taxon>
        <taxon>Dikarya</taxon>
        <taxon>Ascomycota</taxon>
        <taxon>Pezizomycotina</taxon>
        <taxon>Dothideomycetes</taxon>
        <taxon>Pleosporomycetidae</taxon>
        <taxon>Pleosporales</taxon>
        <taxon>Lindgomycetaceae</taxon>
        <taxon>Lindgomyces</taxon>
    </lineage>
</organism>
<evidence type="ECO:0000313" key="1">
    <source>
        <dbReference type="EMBL" id="KAF2473280.1"/>
    </source>
</evidence>
<gene>
    <name evidence="1" type="ORF">BDR25DRAFT_130563</name>
</gene>
<accession>A0ACB6R2G4</accession>
<evidence type="ECO:0000313" key="2">
    <source>
        <dbReference type="Proteomes" id="UP000799755"/>
    </source>
</evidence>
<dbReference type="Proteomes" id="UP000799755">
    <property type="component" value="Unassembled WGS sequence"/>
</dbReference>
<sequence>MDEISKAAQSVAVWVGPEDSHTREALHLMKRISQIPQATYEDTSYDAVEAVRAFTTSEWISLSSFFSSPYFQRVWIVQELVFAKEVLMLWGKHQVPWTDLIRTSSYLRSTSVWVLRKTHASSFLPTPDTPGQGLQSTMHHVLPIVILTHWQIRRRVSKSTDPSEPSEILMMGRGLQATIHETSSML</sequence>
<name>A0ACB6R2G4_9PLEO</name>
<dbReference type="EMBL" id="MU003500">
    <property type="protein sequence ID" value="KAF2473280.1"/>
    <property type="molecule type" value="Genomic_DNA"/>
</dbReference>
<proteinExistence type="predicted"/>
<keyword evidence="2" id="KW-1185">Reference proteome</keyword>